<reference evidence="2 3" key="1">
    <citation type="submission" date="2019-01" db="EMBL/GenBank/DDBJ databases">
        <title>Complete genome sequence of Campylobacter bacteriophage CP20.</title>
        <authorList>
            <person name="Connerton I.F."/>
        </authorList>
    </citation>
    <scope>NUCLEOTIDE SEQUENCE [LARGE SCALE GENOMIC DNA]</scope>
</reference>
<proteinExistence type="predicted"/>
<evidence type="ECO:0000313" key="3">
    <source>
        <dbReference type="Proteomes" id="UP000290538"/>
    </source>
</evidence>
<sequence length="120" mass="13816">MATYKDFHNDSLNNVVIDKQAIEQSIFNILTTRKGSLAGKPEFGCNLYAYLFEMIDHITINSIQTEITRCLKVYEPRIKVQSVDIYSQPEFNRVILSINYNFTGVETSSFETYTITLNTN</sequence>
<evidence type="ECO:0000313" key="2">
    <source>
        <dbReference type="EMBL" id="QAU04772.1"/>
    </source>
</evidence>
<dbReference type="EMBL" id="MK408758">
    <property type="protein sequence ID" value="QAU04772.1"/>
    <property type="molecule type" value="Genomic_DNA"/>
</dbReference>
<protein>
    <recommendedName>
        <fullName evidence="1">IraD/Gp25-like domain-containing protein</fullName>
    </recommendedName>
</protein>
<accession>A0A410T716</accession>
<feature type="domain" description="IraD/Gp25-like" evidence="1">
    <location>
        <begin position="19"/>
        <end position="102"/>
    </location>
</feature>
<organism evidence="2 3">
    <name type="scientific">Campylobacter phage CP20</name>
    <dbReference type="NCBI Taxonomy" id="2506428"/>
    <lineage>
        <taxon>Viruses</taxon>
        <taxon>Duplodnaviria</taxon>
        <taxon>Heunggongvirae</taxon>
        <taxon>Uroviricota</taxon>
        <taxon>Caudoviricetes</taxon>
        <taxon>Connertonviridae</taxon>
        <taxon>Firehammervirus</taxon>
        <taxon>Firehammervirus CPt10</taxon>
    </lineage>
</organism>
<evidence type="ECO:0000259" key="1">
    <source>
        <dbReference type="Pfam" id="PF04965"/>
    </source>
</evidence>
<name>A0A410T716_9CAUD</name>
<dbReference type="SUPFAM" id="SSF160719">
    <property type="entry name" value="gpW/gp25-like"/>
    <property type="match status" value="1"/>
</dbReference>
<dbReference type="InterPro" id="IPR007048">
    <property type="entry name" value="IraD/Gp25-like"/>
</dbReference>
<dbReference type="Gene3D" id="3.10.450.40">
    <property type="match status" value="1"/>
</dbReference>
<dbReference type="Pfam" id="PF04965">
    <property type="entry name" value="GPW_gp25"/>
    <property type="match status" value="1"/>
</dbReference>
<dbReference type="Proteomes" id="UP000290538">
    <property type="component" value="Segment"/>
</dbReference>